<feature type="transmembrane region" description="Helical" evidence="8">
    <location>
        <begin position="226"/>
        <end position="243"/>
    </location>
</feature>
<feature type="transmembrane region" description="Helical" evidence="8">
    <location>
        <begin position="100"/>
        <end position="121"/>
    </location>
</feature>
<dbReference type="RefSeq" id="WP_186842120.1">
    <property type="nucleotide sequence ID" value="NZ_WJBC01000008.1"/>
</dbReference>
<organism evidence="9 10">
    <name type="scientific">Acetobacterium fimetarium</name>
    <dbReference type="NCBI Taxonomy" id="52691"/>
    <lineage>
        <taxon>Bacteria</taxon>
        <taxon>Bacillati</taxon>
        <taxon>Bacillota</taxon>
        <taxon>Clostridia</taxon>
        <taxon>Eubacteriales</taxon>
        <taxon>Eubacteriaceae</taxon>
        <taxon>Acetobacterium</taxon>
    </lineage>
</organism>
<gene>
    <name evidence="9" type="ORF">GH808_07275</name>
</gene>
<feature type="transmembrane region" description="Helical" evidence="8">
    <location>
        <begin position="162"/>
        <end position="181"/>
    </location>
</feature>
<evidence type="ECO:0000313" key="9">
    <source>
        <dbReference type="EMBL" id="MBC3804234.1"/>
    </source>
</evidence>
<dbReference type="EMBL" id="WJBC01000008">
    <property type="protein sequence ID" value="MBC3804234.1"/>
    <property type="molecule type" value="Genomic_DNA"/>
</dbReference>
<evidence type="ECO:0000313" key="10">
    <source>
        <dbReference type="Proteomes" id="UP000603234"/>
    </source>
</evidence>
<dbReference type="InterPro" id="IPR004776">
    <property type="entry name" value="Mem_transp_PIN-like"/>
</dbReference>
<sequence length="305" mass="33415">MDITVVFSQMIQLFLVLGLGYIAAKTKVVNQNFGTQLSKFILSITIPCMMIASAATMPDNTDKNEILMMFEFSILFYFIMPFIAYLIVRIIGVKKAERNLYMYMTIWSNVGFMGFPVIASIFGENAIFYATIFNLIFNVSNFTLGITLMSKEGKGALSLKNFLSPGIVASLAAVAMVAANIQLPAVLNNTIKMVGETTTPLAMIVIGVSLAGISFKSVFTEIRMYPYVLIKQILLPIAAYLLLKNFIANPYILGIAVIIIAMPVATSAVLFANRYDNNVPLATKGVFITTLASVVTIPLISYLLL</sequence>
<keyword evidence="6 8" id="KW-1133">Transmembrane helix</keyword>
<keyword evidence="7 8" id="KW-0472">Membrane</keyword>
<feature type="transmembrane region" description="Helical" evidence="8">
    <location>
        <begin position="66"/>
        <end position="88"/>
    </location>
</feature>
<keyword evidence="5 8" id="KW-0812">Transmembrane</keyword>
<name>A0ABR6WUD0_9FIRM</name>
<dbReference type="Pfam" id="PF03547">
    <property type="entry name" value="Mem_trans"/>
    <property type="match status" value="2"/>
</dbReference>
<protein>
    <submittedName>
        <fullName evidence="9">AEC family transporter</fullName>
    </submittedName>
</protein>
<comment type="similarity">
    <text evidence="2">Belongs to the auxin efflux carrier (TC 2.A.69) family.</text>
</comment>
<evidence type="ECO:0000256" key="6">
    <source>
        <dbReference type="ARBA" id="ARBA00022989"/>
    </source>
</evidence>
<reference evidence="9 10" key="1">
    <citation type="journal article" date="2020" name="mSystems">
        <title>Defining Genomic and Predicted Metabolic Features of the Acetobacterium Genus.</title>
        <authorList>
            <person name="Ross D.E."/>
            <person name="Marshall C.W."/>
            <person name="Gulliver D."/>
            <person name="May H.D."/>
            <person name="Norman R.S."/>
        </authorList>
    </citation>
    <scope>NUCLEOTIDE SEQUENCE [LARGE SCALE GENOMIC DNA]</scope>
    <source>
        <strain evidence="9 10">DSM 8238</strain>
    </source>
</reference>
<dbReference type="PANTHER" id="PTHR36838">
    <property type="entry name" value="AUXIN EFFLUX CARRIER FAMILY PROTEIN"/>
    <property type="match status" value="1"/>
</dbReference>
<feature type="transmembrane region" description="Helical" evidence="8">
    <location>
        <begin position="249"/>
        <end position="273"/>
    </location>
</feature>
<feature type="transmembrane region" description="Helical" evidence="8">
    <location>
        <begin position="285"/>
        <end position="304"/>
    </location>
</feature>
<dbReference type="InterPro" id="IPR038770">
    <property type="entry name" value="Na+/solute_symporter_sf"/>
</dbReference>
<evidence type="ECO:0000256" key="2">
    <source>
        <dbReference type="ARBA" id="ARBA00010145"/>
    </source>
</evidence>
<keyword evidence="4" id="KW-1003">Cell membrane</keyword>
<proteinExistence type="inferred from homology"/>
<keyword evidence="3" id="KW-0813">Transport</keyword>
<comment type="caution">
    <text evidence="9">The sequence shown here is derived from an EMBL/GenBank/DDBJ whole genome shotgun (WGS) entry which is preliminary data.</text>
</comment>
<feature type="transmembrane region" description="Helical" evidence="8">
    <location>
        <begin position="201"/>
        <end position="219"/>
    </location>
</feature>
<feature type="transmembrane region" description="Helical" evidence="8">
    <location>
        <begin position="6"/>
        <end position="24"/>
    </location>
</feature>
<evidence type="ECO:0000256" key="3">
    <source>
        <dbReference type="ARBA" id="ARBA00022448"/>
    </source>
</evidence>
<evidence type="ECO:0000256" key="7">
    <source>
        <dbReference type="ARBA" id="ARBA00023136"/>
    </source>
</evidence>
<dbReference type="Gene3D" id="1.20.1530.20">
    <property type="match status" value="2"/>
</dbReference>
<evidence type="ECO:0000256" key="5">
    <source>
        <dbReference type="ARBA" id="ARBA00022692"/>
    </source>
</evidence>
<evidence type="ECO:0000256" key="4">
    <source>
        <dbReference type="ARBA" id="ARBA00022475"/>
    </source>
</evidence>
<evidence type="ECO:0000256" key="8">
    <source>
        <dbReference type="SAM" id="Phobius"/>
    </source>
</evidence>
<accession>A0ABR6WUD0</accession>
<feature type="transmembrane region" description="Helical" evidence="8">
    <location>
        <begin position="127"/>
        <end position="150"/>
    </location>
</feature>
<feature type="transmembrane region" description="Helical" evidence="8">
    <location>
        <begin position="36"/>
        <end position="54"/>
    </location>
</feature>
<comment type="subcellular location">
    <subcellularLocation>
        <location evidence="1">Cell membrane</location>
        <topology evidence="1">Multi-pass membrane protein</topology>
    </subcellularLocation>
</comment>
<dbReference type="PANTHER" id="PTHR36838:SF1">
    <property type="entry name" value="SLR1864 PROTEIN"/>
    <property type="match status" value="1"/>
</dbReference>
<dbReference type="Proteomes" id="UP000603234">
    <property type="component" value="Unassembled WGS sequence"/>
</dbReference>
<evidence type="ECO:0000256" key="1">
    <source>
        <dbReference type="ARBA" id="ARBA00004651"/>
    </source>
</evidence>
<keyword evidence="10" id="KW-1185">Reference proteome</keyword>